<evidence type="ECO:0000256" key="7">
    <source>
        <dbReference type="ARBA" id="ARBA00023136"/>
    </source>
</evidence>
<dbReference type="PANTHER" id="PTHR10408">
    <property type="entry name" value="STEROL O-ACYLTRANSFERASE"/>
    <property type="match status" value="1"/>
</dbReference>
<dbReference type="InterPro" id="IPR004299">
    <property type="entry name" value="MBOAT_fam"/>
</dbReference>
<evidence type="ECO:0000313" key="14">
    <source>
        <dbReference type="EMBL" id="TNY20491.1"/>
    </source>
</evidence>
<organism evidence="14 15">
    <name type="scientific">Rhodotorula diobovata</name>
    <dbReference type="NCBI Taxonomy" id="5288"/>
    <lineage>
        <taxon>Eukaryota</taxon>
        <taxon>Fungi</taxon>
        <taxon>Dikarya</taxon>
        <taxon>Basidiomycota</taxon>
        <taxon>Pucciniomycotina</taxon>
        <taxon>Microbotryomycetes</taxon>
        <taxon>Sporidiobolales</taxon>
        <taxon>Sporidiobolaceae</taxon>
        <taxon>Rhodotorula</taxon>
    </lineage>
</organism>
<dbReference type="PANTHER" id="PTHR10408:SF9">
    <property type="entry name" value="STEROL O-ACYLTRANSFERASE 2-RELATED"/>
    <property type="match status" value="1"/>
</dbReference>
<sequence length="697" mass="77017">MDTSDPPPGPANLLEDALRSPDGPPLLVDPSSPHHQPARTSANNNDDADDMVTAAAIASDSSQSTTGGRTARYAALGDQGGSLPPRPGRAKLPSALSTTRRQKATTTVTTIRADGAKETTETFTHVGASEVDAEYSSSTGQITLRPVPAKGGDPRRIRLVRSRRTHFEPRISPFDRHNKTSAEDTFRGFFSLFWIVIAVGGARTIYRRIAETGGVLGGWRFAALISEDAWALALSDAVLVGSTLLCVPFAKLVAGGWIRYHYTGLVLQHVAQTLYLGIAVRWTFHREWPWVQSGFMTLHALSMLMKVHSYCSLNGELSERARQLKKDEKALRKAVDELGGRQALEREGREAWEKACAEAAQEKAGTNGVAASSGSRLAPPPPANAQPVSSDEDGAATSTLRQRPSPARRRSLSPSASRRAVVPPPSRKDEPHDVETLTWHPNERVSHLAIAICEAREALSSGGVARVTFPDNVTVLNFVDYLLVPTLVYELEYPRTDSIRPLYILEKTLATFGTFSVLLLIVEHFVYPVMPGPESSFVSSLLDLALPFTICYLLIFYIIFECICNAFAEITRFSDRAFYSDWWNSVTFEEFSRKWNRPVHTFLLRHVYATTMSTYKSSKFSAAFVTFLLSALVHELVMVVVTHKIRMYLFALQMAQLPLIMIGRASIFKRHPALGNLFFWFGLLSGFPLLAVAYLKF</sequence>
<feature type="active site" evidence="11">
    <location>
        <position position="634"/>
    </location>
</feature>
<keyword evidence="6 13" id="KW-1133">Transmembrane helix</keyword>
<dbReference type="Proteomes" id="UP000311382">
    <property type="component" value="Unassembled WGS sequence"/>
</dbReference>
<dbReference type="GO" id="GO:0008204">
    <property type="term" value="P:ergosterol metabolic process"/>
    <property type="evidence" value="ECO:0007669"/>
    <property type="project" value="TreeGrafter"/>
</dbReference>
<feature type="transmembrane region" description="Helical" evidence="13">
    <location>
        <begin position="677"/>
        <end position="695"/>
    </location>
</feature>
<feature type="transmembrane region" description="Helical" evidence="13">
    <location>
        <begin position="509"/>
        <end position="527"/>
    </location>
</feature>
<feature type="compositionally biased region" description="Pro residues" evidence="12">
    <location>
        <begin position="1"/>
        <end position="10"/>
    </location>
</feature>
<gene>
    <name evidence="14" type="ORF">DMC30DRAFT_249508</name>
</gene>
<dbReference type="GO" id="GO:0005789">
    <property type="term" value="C:endoplasmic reticulum membrane"/>
    <property type="evidence" value="ECO:0007669"/>
    <property type="project" value="UniProtKB-SubCell"/>
</dbReference>
<evidence type="ECO:0000256" key="3">
    <source>
        <dbReference type="ARBA" id="ARBA00022679"/>
    </source>
</evidence>
<evidence type="ECO:0000256" key="12">
    <source>
        <dbReference type="SAM" id="MobiDB-lite"/>
    </source>
</evidence>
<comment type="caution">
    <text evidence="14">The sequence shown here is derived from an EMBL/GenBank/DDBJ whole genome shotgun (WGS) entry which is preliminary data.</text>
</comment>
<feature type="transmembrane region" description="Helical" evidence="13">
    <location>
        <begin position="547"/>
        <end position="568"/>
    </location>
</feature>
<feature type="region of interest" description="Disordered" evidence="12">
    <location>
        <begin position="1"/>
        <end position="50"/>
    </location>
</feature>
<evidence type="ECO:0000256" key="5">
    <source>
        <dbReference type="ARBA" id="ARBA00022824"/>
    </source>
</evidence>
<evidence type="ECO:0000256" key="8">
    <source>
        <dbReference type="ARBA" id="ARBA00023315"/>
    </source>
</evidence>
<dbReference type="OrthoDB" id="10039049at2759"/>
<evidence type="ECO:0000256" key="2">
    <source>
        <dbReference type="ARBA" id="ARBA00009010"/>
    </source>
</evidence>
<dbReference type="PIRSF" id="PIRSF000439">
    <property type="entry name" value="Oat_ACAT_DAG_ARE"/>
    <property type="match status" value="1"/>
</dbReference>
<comment type="function">
    <text evidence="9">Sterol O-acyltransferase that catalyzes the formation of stery esters.</text>
</comment>
<evidence type="ECO:0000256" key="13">
    <source>
        <dbReference type="SAM" id="Phobius"/>
    </source>
</evidence>
<dbReference type="AlphaFoldDB" id="A0A5C5FXP1"/>
<evidence type="ECO:0000313" key="15">
    <source>
        <dbReference type="Proteomes" id="UP000311382"/>
    </source>
</evidence>
<feature type="transmembrane region" description="Helical" evidence="13">
    <location>
        <begin position="647"/>
        <end position="665"/>
    </location>
</feature>
<keyword evidence="15" id="KW-1185">Reference proteome</keyword>
<feature type="region of interest" description="Disordered" evidence="12">
    <location>
        <begin position="354"/>
        <end position="437"/>
    </location>
</feature>
<feature type="transmembrane region" description="Helical" evidence="13">
    <location>
        <begin position="189"/>
        <end position="209"/>
    </location>
</feature>
<accession>A0A5C5FXP1</accession>
<evidence type="ECO:0000256" key="11">
    <source>
        <dbReference type="PIRSR" id="PIRSR000439-1"/>
    </source>
</evidence>
<feature type="transmembrane region" description="Helical" evidence="13">
    <location>
        <begin position="620"/>
        <end position="641"/>
    </location>
</feature>
<comment type="subcellular location">
    <subcellularLocation>
        <location evidence="1 10">Endoplasmic reticulum membrane</location>
        <topology evidence="1 10">Multi-pass membrane protein</topology>
    </subcellularLocation>
</comment>
<dbReference type="STRING" id="5288.A0A5C5FXP1"/>
<dbReference type="Pfam" id="PF03062">
    <property type="entry name" value="MBOAT"/>
    <property type="match status" value="1"/>
</dbReference>
<protein>
    <recommendedName>
        <fullName evidence="10">O-acyltransferase</fullName>
    </recommendedName>
</protein>
<proteinExistence type="inferred from homology"/>
<dbReference type="InterPro" id="IPR014371">
    <property type="entry name" value="Oat_ACAT_DAG_ARE"/>
</dbReference>
<evidence type="ECO:0000256" key="9">
    <source>
        <dbReference type="ARBA" id="ARBA00023568"/>
    </source>
</evidence>
<keyword evidence="3 10" id="KW-0808">Transferase</keyword>
<evidence type="ECO:0000256" key="4">
    <source>
        <dbReference type="ARBA" id="ARBA00022692"/>
    </source>
</evidence>
<name>A0A5C5FXP1_9BASI</name>
<evidence type="ECO:0000256" key="6">
    <source>
        <dbReference type="ARBA" id="ARBA00022989"/>
    </source>
</evidence>
<evidence type="ECO:0000256" key="10">
    <source>
        <dbReference type="PIRNR" id="PIRNR000439"/>
    </source>
</evidence>
<evidence type="ECO:0000256" key="1">
    <source>
        <dbReference type="ARBA" id="ARBA00004477"/>
    </source>
</evidence>
<reference evidence="14 15" key="1">
    <citation type="submission" date="2019-03" db="EMBL/GenBank/DDBJ databases">
        <title>Rhodosporidium diobovatum UCD-FST 08-225 genome sequencing, assembly, and annotation.</title>
        <authorList>
            <person name="Fakankun I.U."/>
            <person name="Fristensky B."/>
            <person name="Levin D.B."/>
        </authorList>
    </citation>
    <scope>NUCLEOTIDE SEQUENCE [LARGE SCALE GENOMIC DNA]</scope>
    <source>
        <strain evidence="14 15">UCD-FST 08-225</strain>
    </source>
</reference>
<dbReference type="GO" id="GO:0034737">
    <property type="term" value="F:ergosterol O-acyltransferase activity"/>
    <property type="evidence" value="ECO:0007669"/>
    <property type="project" value="TreeGrafter"/>
</dbReference>
<feature type="region of interest" description="Disordered" evidence="12">
    <location>
        <begin position="74"/>
        <end position="105"/>
    </location>
</feature>
<dbReference type="EMBL" id="SOZI01000065">
    <property type="protein sequence ID" value="TNY20491.1"/>
    <property type="molecule type" value="Genomic_DNA"/>
</dbReference>
<keyword evidence="5 10" id="KW-0256">Endoplasmic reticulum</keyword>
<feature type="compositionally biased region" description="Basic and acidic residues" evidence="12">
    <location>
        <begin position="426"/>
        <end position="437"/>
    </location>
</feature>
<keyword evidence="7 10" id="KW-0472">Membrane</keyword>
<keyword evidence="4 13" id="KW-0812">Transmembrane</keyword>
<keyword evidence="8 10" id="KW-0012">Acyltransferase</keyword>
<comment type="similarity">
    <text evidence="2 10">Belongs to the membrane-bound acyltransferase family. Sterol o-acyltransferase subfamily.</text>
</comment>